<keyword evidence="2" id="KW-0418">Kinase</keyword>
<dbReference type="AlphaFoldDB" id="A0A644V511"/>
<accession>A0A644V511</accession>
<dbReference type="CDD" id="cd02028">
    <property type="entry name" value="UMPK_like"/>
    <property type="match status" value="1"/>
</dbReference>
<dbReference type="SUPFAM" id="SSF55186">
    <property type="entry name" value="ThrRS/AlaRS common domain"/>
    <property type="match status" value="1"/>
</dbReference>
<sequence length="566" mass="64657">MANIKVYCENINSIIDCEPGTTLSELLERTGYIPDQPVLAAIVDNQLKELSFQIYVENNIRFIDYSHTDGQRTYSRSLNFIVQKAVADLYPQYSLVIDYNLQNGMYAEIRDLQRDEDGTPKEIPLSDEEVKALKYRVQQIINADLPFTRHKIKTEEAIKMFRQNRRPEKALLHELRGKFFTTVYFLDGYPDHYYGPLVPSTGVIQAWDLDFFSRGFLIRTPNPSNPDKIVKTPYQYKLFDVFKEYSNWCSILGVSGVGALNSAIKMGKARELIQISEGLHERKYAAIADEIYKRRDKVKLVLIAGPSSSGKTTTSKRVALQAKVLGLNPVVIEMDNYFVDRERTPRDKDGNFDFESLGAMDTEFLNQQLNELFEGKTIELPKFDFAQGKRVFPGDKLTLGEKDILIMEGIHGLNPALTNHIPADRVYKIYASALTSLSLDENNNISTSDSRLIRRMVRDSQYRGASPEATILRWPSVRRGEISNIFPFQENADIMFNSALIYELPLLKYFAEPLLRRIPANSPASTESMRLLKFLSYIVELQPSEMTNIPPTSVMREFIGGSSFIY</sequence>
<dbReference type="InterPro" id="IPR027417">
    <property type="entry name" value="P-loop_NTPase"/>
</dbReference>
<reference evidence="2" key="1">
    <citation type="submission" date="2019-08" db="EMBL/GenBank/DDBJ databases">
        <authorList>
            <person name="Kucharzyk K."/>
            <person name="Murdoch R.W."/>
            <person name="Higgins S."/>
            <person name="Loffler F."/>
        </authorList>
    </citation>
    <scope>NUCLEOTIDE SEQUENCE</scope>
</reference>
<evidence type="ECO:0000313" key="2">
    <source>
        <dbReference type="EMBL" id="MPL86384.1"/>
    </source>
</evidence>
<dbReference type="GO" id="GO:0005524">
    <property type="term" value="F:ATP binding"/>
    <property type="evidence" value="ECO:0007669"/>
    <property type="project" value="InterPro"/>
</dbReference>
<feature type="domain" description="AAA+ ATPase" evidence="1">
    <location>
        <begin position="297"/>
        <end position="467"/>
    </location>
</feature>
<dbReference type="Pfam" id="PF00485">
    <property type="entry name" value="PRK"/>
    <property type="match status" value="1"/>
</dbReference>
<dbReference type="SMART" id="SM00382">
    <property type="entry name" value="AAA"/>
    <property type="match status" value="1"/>
</dbReference>
<dbReference type="GO" id="GO:0004849">
    <property type="term" value="F:uridine kinase activity"/>
    <property type="evidence" value="ECO:0007669"/>
    <property type="project" value="UniProtKB-EC"/>
</dbReference>
<gene>
    <name evidence="2" type="primary">udk_12</name>
    <name evidence="2" type="ORF">SDC9_32364</name>
</gene>
<protein>
    <submittedName>
        <fullName evidence="2">Uridine kinase</fullName>
        <ecNumber evidence="2">2.7.1.48</ecNumber>
    </submittedName>
</protein>
<comment type="caution">
    <text evidence="2">The sequence shown here is derived from an EMBL/GenBank/DDBJ whole genome shotgun (WGS) entry which is preliminary data.</text>
</comment>
<dbReference type="SUPFAM" id="SSF52540">
    <property type="entry name" value="P-loop containing nucleoside triphosphate hydrolases"/>
    <property type="match status" value="1"/>
</dbReference>
<dbReference type="Gene3D" id="3.40.50.300">
    <property type="entry name" value="P-loop containing nucleotide triphosphate hydrolases"/>
    <property type="match status" value="1"/>
</dbReference>
<dbReference type="InterPro" id="IPR006083">
    <property type="entry name" value="PRK/URK"/>
</dbReference>
<name>A0A644V511_9ZZZZ</name>
<dbReference type="Gene3D" id="3.30.980.10">
    <property type="entry name" value="Threonyl-trna Synthetase, Chain A, domain 2"/>
    <property type="match status" value="1"/>
</dbReference>
<keyword evidence="2" id="KW-0808">Transferase</keyword>
<organism evidence="2">
    <name type="scientific">bioreactor metagenome</name>
    <dbReference type="NCBI Taxonomy" id="1076179"/>
    <lineage>
        <taxon>unclassified sequences</taxon>
        <taxon>metagenomes</taxon>
        <taxon>ecological metagenomes</taxon>
    </lineage>
</organism>
<dbReference type="PANTHER" id="PTHR10285">
    <property type="entry name" value="URIDINE KINASE"/>
    <property type="match status" value="1"/>
</dbReference>
<dbReference type="EMBL" id="VSSQ01000221">
    <property type="protein sequence ID" value="MPL86384.1"/>
    <property type="molecule type" value="Genomic_DNA"/>
</dbReference>
<proteinExistence type="predicted"/>
<dbReference type="EC" id="2.7.1.48" evidence="2"/>
<dbReference type="PRINTS" id="PR00988">
    <property type="entry name" value="URIDINKINASE"/>
</dbReference>
<dbReference type="InterPro" id="IPR003593">
    <property type="entry name" value="AAA+_ATPase"/>
</dbReference>
<evidence type="ECO:0000259" key="1">
    <source>
        <dbReference type="SMART" id="SM00382"/>
    </source>
</evidence>
<dbReference type="InterPro" id="IPR018163">
    <property type="entry name" value="Thr/Ala-tRNA-synth_IIc_edit"/>
</dbReference>